<keyword evidence="2" id="KW-0472">Membrane</keyword>
<dbReference type="RefSeq" id="WP_378203385.1">
    <property type="nucleotide sequence ID" value="NZ_JBHLZP010000127.1"/>
</dbReference>
<sequence>MTAATDTPRAPGGEESRHLRRDIGRIGLLFTGVGSIIGSGWLFGAMNAGIIAGPAAIFSWAIACSTPPSGTTSPTSTWSTVRRCTR</sequence>
<comment type="caution">
    <text evidence="3">The sequence shown here is derived from an EMBL/GenBank/DDBJ whole genome shotgun (WGS) entry which is preliminary data.</text>
</comment>
<feature type="transmembrane region" description="Helical" evidence="2">
    <location>
        <begin position="26"/>
        <end position="44"/>
    </location>
</feature>
<dbReference type="PANTHER" id="PTHR47547">
    <property type="match status" value="1"/>
</dbReference>
<evidence type="ECO:0000313" key="3">
    <source>
        <dbReference type="EMBL" id="MFB9834215.1"/>
    </source>
</evidence>
<keyword evidence="2" id="KW-1133">Transmembrane helix</keyword>
<gene>
    <name evidence="3" type="ORF">ACFFNX_18690</name>
</gene>
<evidence type="ECO:0000256" key="1">
    <source>
        <dbReference type="SAM" id="MobiDB-lite"/>
    </source>
</evidence>
<dbReference type="Proteomes" id="UP001589627">
    <property type="component" value="Unassembled WGS sequence"/>
</dbReference>
<protein>
    <recommendedName>
        <fullName evidence="5">Amino acid permease/ SLC12A domain-containing protein</fullName>
    </recommendedName>
</protein>
<evidence type="ECO:0008006" key="5">
    <source>
        <dbReference type="Google" id="ProtNLM"/>
    </source>
</evidence>
<proteinExistence type="predicted"/>
<keyword evidence="4" id="KW-1185">Reference proteome</keyword>
<dbReference type="InterPro" id="IPR052962">
    <property type="entry name" value="AA_Transporter_AGT"/>
</dbReference>
<dbReference type="PANTHER" id="PTHR47547:SF1">
    <property type="entry name" value="ASPARTATE-PROTON SYMPORTER"/>
    <property type="match status" value="1"/>
</dbReference>
<dbReference type="EMBL" id="JBHLZP010000127">
    <property type="protein sequence ID" value="MFB9834215.1"/>
    <property type="molecule type" value="Genomic_DNA"/>
</dbReference>
<evidence type="ECO:0000256" key="2">
    <source>
        <dbReference type="SAM" id="Phobius"/>
    </source>
</evidence>
<keyword evidence="2" id="KW-0812">Transmembrane</keyword>
<reference evidence="3 4" key="1">
    <citation type="submission" date="2024-09" db="EMBL/GenBank/DDBJ databases">
        <authorList>
            <person name="Sun Q."/>
            <person name="Mori K."/>
        </authorList>
    </citation>
    <scope>NUCLEOTIDE SEQUENCE [LARGE SCALE GENOMIC DNA]</scope>
    <source>
        <strain evidence="3 4">TBRC 0563</strain>
    </source>
</reference>
<organism evidence="3 4">
    <name type="scientific">Actinoallomurus acaciae</name>
    <dbReference type="NCBI Taxonomy" id="502577"/>
    <lineage>
        <taxon>Bacteria</taxon>
        <taxon>Bacillati</taxon>
        <taxon>Actinomycetota</taxon>
        <taxon>Actinomycetes</taxon>
        <taxon>Streptosporangiales</taxon>
        <taxon>Thermomonosporaceae</taxon>
        <taxon>Actinoallomurus</taxon>
    </lineage>
</organism>
<feature type="region of interest" description="Disordered" evidence="1">
    <location>
        <begin position="67"/>
        <end position="86"/>
    </location>
</feature>
<evidence type="ECO:0000313" key="4">
    <source>
        <dbReference type="Proteomes" id="UP001589627"/>
    </source>
</evidence>
<feature type="compositionally biased region" description="Low complexity" evidence="1">
    <location>
        <begin position="67"/>
        <end position="80"/>
    </location>
</feature>
<name>A0ABV5YGP2_9ACTN</name>
<accession>A0ABV5YGP2</accession>